<dbReference type="PANTHER" id="PTHR22803">
    <property type="entry name" value="MANNOSE, PHOSPHOLIPASE, LECTIN RECEPTOR RELATED"/>
    <property type="match status" value="1"/>
</dbReference>
<dbReference type="AlphaFoldDB" id="A0A140H144"/>
<keyword evidence="2" id="KW-0472">Membrane</keyword>
<dbReference type="GO" id="GO:0030246">
    <property type="term" value="F:carbohydrate binding"/>
    <property type="evidence" value="ECO:0007669"/>
    <property type="project" value="UniProtKB-KW"/>
</dbReference>
<evidence type="ECO:0000259" key="3">
    <source>
        <dbReference type="PROSITE" id="PS50041"/>
    </source>
</evidence>
<dbReference type="Pfam" id="PF00059">
    <property type="entry name" value="Lectin_C"/>
    <property type="match status" value="1"/>
</dbReference>
<proteinExistence type="evidence at transcript level"/>
<dbReference type="SUPFAM" id="SSF56436">
    <property type="entry name" value="C-type lectin-like"/>
    <property type="match status" value="1"/>
</dbReference>
<dbReference type="InterPro" id="IPR016187">
    <property type="entry name" value="CTDL_fold"/>
</dbReference>
<dbReference type="Gene3D" id="3.10.100.10">
    <property type="entry name" value="Mannose-Binding Protein A, subunit A"/>
    <property type="match status" value="1"/>
</dbReference>
<feature type="transmembrane region" description="Helical" evidence="2">
    <location>
        <begin position="7"/>
        <end position="28"/>
    </location>
</feature>
<protein>
    <submittedName>
        <fullName evidence="4">C-type lectin</fullName>
    </submittedName>
</protein>
<evidence type="ECO:0000256" key="1">
    <source>
        <dbReference type="SAM" id="MobiDB-lite"/>
    </source>
</evidence>
<evidence type="ECO:0000313" key="4">
    <source>
        <dbReference type="EMBL" id="AMN88381.1"/>
    </source>
</evidence>
<reference evidence="4" key="1">
    <citation type="journal article" date="2016" name="Fish Shellfish Immunol.">
        <title>Single CRD containing Lectin from Macrobrachium rosenbergii (MrLec) participates in innate immunity against pathogen infections.</title>
        <authorList>
            <person name="Huang X."/>
            <person name="Li W."/>
            <person name="Jin M."/>
            <person name="Ma F.T."/>
            <person name="Huang Y."/>
            <person name="Shi Y.R."/>
            <person name="Zhao L.L."/>
            <person name="Feng J.L."/>
            <person name="Ren Q."/>
            <person name="Wang W."/>
        </authorList>
    </citation>
    <scope>NUCLEOTIDE SEQUENCE</scope>
</reference>
<feature type="domain" description="C-type lectin" evidence="3">
    <location>
        <begin position="147"/>
        <end position="263"/>
    </location>
</feature>
<evidence type="ECO:0000256" key="2">
    <source>
        <dbReference type="SAM" id="Phobius"/>
    </source>
</evidence>
<name>A0A140H144_MACRS</name>
<accession>A0A140H144</accession>
<dbReference type="InterPro" id="IPR016186">
    <property type="entry name" value="C-type_lectin-like/link_sf"/>
</dbReference>
<dbReference type="InterPro" id="IPR001304">
    <property type="entry name" value="C-type_lectin-like"/>
</dbReference>
<keyword evidence="2" id="KW-1133">Transmembrane helix</keyword>
<organism evidence="4">
    <name type="scientific">Macrobrachium rosenbergii</name>
    <name type="common">Giant fresh water prawn</name>
    <dbReference type="NCBI Taxonomy" id="79674"/>
    <lineage>
        <taxon>Eukaryota</taxon>
        <taxon>Metazoa</taxon>
        <taxon>Ecdysozoa</taxon>
        <taxon>Arthropoda</taxon>
        <taxon>Crustacea</taxon>
        <taxon>Multicrustacea</taxon>
        <taxon>Malacostraca</taxon>
        <taxon>Eumalacostraca</taxon>
        <taxon>Eucarida</taxon>
        <taxon>Decapoda</taxon>
        <taxon>Pleocyemata</taxon>
        <taxon>Caridea</taxon>
        <taxon>Palaemonoidea</taxon>
        <taxon>Palaemonidae</taxon>
        <taxon>Macrobrachium</taxon>
    </lineage>
</organism>
<keyword evidence="4" id="KW-0430">Lectin</keyword>
<dbReference type="GeneID" id="136844394"/>
<feature type="region of interest" description="Disordered" evidence="1">
    <location>
        <begin position="31"/>
        <end position="58"/>
    </location>
</feature>
<dbReference type="EMBL" id="KT992463">
    <property type="protein sequence ID" value="AMN88381.1"/>
    <property type="molecule type" value="mRNA"/>
</dbReference>
<dbReference type="RefSeq" id="XP_066969625.1">
    <property type="nucleotide sequence ID" value="XM_067113524.1"/>
</dbReference>
<dbReference type="PROSITE" id="PS50041">
    <property type="entry name" value="C_TYPE_LECTIN_2"/>
    <property type="match status" value="1"/>
</dbReference>
<sequence>MTAHQIIRLFMLSMSICMIFGVTLGSALPEPDSPEDSSFLLDEPADEEPSTRLQQQAEDNASAIRRLAEVMKNMVTVTANQRCLGTGTSAQQLTDSIKEGFSVLVGAVQDLNTTMRHFNEDLSKRTTSAGATVFEDDGPCPAPFFLAGEDCLYIETETLRYFDAARQACIEMGAKLAEFTTYDHFISAVSAMDMHEDAEIYIGGTDREHEGTWKWLSGESMRRIPWGSGEPNNLYLEDCIALKPRWKKFNDMRCSLRREYVCKWQH</sequence>
<keyword evidence="2" id="KW-0812">Transmembrane</keyword>
<dbReference type="SMART" id="SM00034">
    <property type="entry name" value="CLECT"/>
    <property type="match status" value="1"/>
</dbReference>
<dbReference type="RefSeq" id="XP_066969628.1">
    <property type="nucleotide sequence ID" value="XM_067113527.1"/>
</dbReference>
<dbReference type="InterPro" id="IPR050111">
    <property type="entry name" value="C-type_lectin/snaclec_domain"/>
</dbReference>